<dbReference type="InterPro" id="IPR032675">
    <property type="entry name" value="LRR_dom_sf"/>
</dbReference>
<dbReference type="GO" id="GO:0007165">
    <property type="term" value="P:signal transduction"/>
    <property type="evidence" value="ECO:0007669"/>
    <property type="project" value="InterPro"/>
</dbReference>
<dbReference type="GO" id="GO:0006952">
    <property type="term" value="P:defense response"/>
    <property type="evidence" value="ECO:0007669"/>
    <property type="project" value="InterPro"/>
</dbReference>
<dbReference type="PANTHER" id="PTHR11017:SF570">
    <property type="entry name" value="DISEASE RESISTANCE PROTEIN (TIR-NBS CLASS)-RELATED"/>
    <property type="match status" value="1"/>
</dbReference>
<dbReference type="InterPro" id="IPR001611">
    <property type="entry name" value="Leu-rich_rpt"/>
</dbReference>
<evidence type="ECO:0000256" key="1">
    <source>
        <dbReference type="ARBA" id="ARBA00022821"/>
    </source>
</evidence>
<dbReference type="Gene3D" id="3.40.50.10140">
    <property type="entry name" value="Toll/interleukin-1 receptor homology (TIR) domain"/>
    <property type="match status" value="1"/>
</dbReference>
<feature type="compositionally biased region" description="Polar residues" evidence="3">
    <location>
        <begin position="730"/>
        <end position="741"/>
    </location>
</feature>
<dbReference type="AlphaFoldDB" id="A0A498KLK0"/>
<feature type="compositionally biased region" description="Acidic residues" evidence="3">
    <location>
        <begin position="673"/>
        <end position="685"/>
    </location>
</feature>
<dbReference type="SUPFAM" id="SSF52200">
    <property type="entry name" value="Toll/Interleukin receptor TIR domain"/>
    <property type="match status" value="1"/>
</dbReference>
<feature type="compositionally biased region" description="Polar residues" evidence="3">
    <location>
        <begin position="768"/>
        <end position="780"/>
    </location>
</feature>
<sequence length="780" mass="88517">MNNQLVPCSSSSSSTFCIDSTPSWRYDVFLSFRGEDTRTTFTDHLYKALVDKGIHTFIDRQLVRGEEISPALLQAIEESRISLVIFSKTYAASRWCLDELVKILQCRQSKQQIVLPVFYKVDPSHVRNQTSSFGDEFKKLECKFEDNKEKILAWRSALREAANLSGHPVNEGEYGTEKIRRIVVESLKSDVNVIPLNPESFLGMDFAKLTLMNLSGCEFLEKIPDLSGSTNIRELDLSGCRSLVEVDDSVGFLDKLEILSLWGCSKLTRFATRLGLRSLKELNLEGCTTLERFPEIEKDKMQSLWHLKIGKSGIRELPSSIAYLTGLEYLYADGCELQNVPDLSGNPNIRRLDLSDCTSLVEVHDSVGFLDKLQNSLPLGGCRRLESFPEIEGKKARRLRLSLNLSGCKLSESDFLVPLDCWSELRELNLSRNNFVSLPDCISEAVNLETLYLRDCKMLREIPVLPPKLVSLHLDDCTSLEKIPKLPPRLAVLALCNCSGLSGDEVAKLLVAKLENEWLNEEIYHIPKLNIIYPGNEVLKWFNHTSNHPTTIQPPEDVYDSEFRFEIPLKLQVGKTLTGLLAVSFVLEPSTSCSYHKSRIFGSYCEMDIVINRTCFSRSTFYRHIKDLKATHVSVTTLRLWKVELQGDICQRPIKRCGVHFLLRNQNSGSSPSEDEEDEEQEQEQPSDSNVPFDIEEDEEQLHLPLRPPSSLGKRPRPPGSSDIVDDAYDQQQQWLSSSSEPADDLPKRRQIDLNVPFDIEEDEKQEQPTASDDPQFLIS</sequence>
<dbReference type="Pfam" id="PF01582">
    <property type="entry name" value="TIR"/>
    <property type="match status" value="1"/>
</dbReference>
<dbReference type="Pfam" id="PF23286">
    <property type="entry name" value="LRR_13"/>
    <property type="match status" value="1"/>
</dbReference>
<evidence type="ECO:0000313" key="6">
    <source>
        <dbReference type="Proteomes" id="UP000290289"/>
    </source>
</evidence>
<organism evidence="5 6">
    <name type="scientific">Malus domestica</name>
    <name type="common">Apple</name>
    <name type="synonym">Pyrus malus</name>
    <dbReference type="NCBI Taxonomy" id="3750"/>
    <lineage>
        <taxon>Eukaryota</taxon>
        <taxon>Viridiplantae</taxon>
        <taxon>Streptophyta</taxon>
        <taxon>Embryophyta</taxon>
        <taxon>Tracheophyta</taxon>
        <taxon>Spermatophyta</taxon>
        <taxon>Magnoliopsida</taxon>
        <taxon>eudicotyledons</taxon>
        <taxon>Gunneridae</taxon>
        <taxon>Pentapetalae</taxon>
        <taxon>rosids</taxon>
        <taxon>fabids</taxon>
        <taxon>Rosales</taxon>
        <taxon>Rosaceae</taxon>
        <taxon>Amygdaloideae</taxon>
        <taxon>Maleae</taxon>
        <taxon>Malus</taxon>
    </lineage>
</organism>
<proteinExistence type="predicted"/>
<dbReference type="InterPro" id="IPR044974">
    <property type="entry name" value="Disease_R_plants"/>
</dbReference>
<dbReference type="EMBL" id="RDQH01000328">
    <property type="protein sequence ID" value="RXI06213.1"/>
    <property type="molecule type" value="Genomic_DNA"/>
</dbReference>
<accession>A0A498KLK0</accession>
<evidence type="ECO:0000313" key="5">
    <source>
        <dbReference type="EMBL" id="RXI06213.1"/>
    </source>
</evidence>
<dbReference type="Gene3D" id="3.80.10.10">
    <property type="entry name" value="Ribonuclease Inhibitor"/>
    <property type="match status" value="3"/>
</dbReference>
<comment type="caution">
    <text evidence="5">The sequence shown here is derived from an EMBL/GenBank/DDBJ whole genome shotgun (WGS) entry which is preliminary data.</text>
</comment>
<feature type="domain" description="TIR" evidence="4">
    <location>
        <begin position="24"/>
        <end position="190"/>
    </location>
</feature>
<dbReference type="SMART" id="SM00255">
    <property type="entry name" value="TIR"/>
    <property type="match status" value="1"/>
</dbReference>
<keyword evidence="1" id="KW-0611">Plant defense</keyword>
<reference evidence="5 6" key="1">
    <citation type="submission" date="2018-10" db="EMBL/GenBank/DDBJ databases">
        <title>A high-quality apple genome assembly.</title>
        <authorList>
            <person name="Hu J."/>
        </authorList>
    </citation>
    <scope>NUCLEOTIDE SEQUENCE [LARGE SCALE GENOMIC DNA]</scope>
    <source>
        <strain evidence="6">cv. HFTH1</strain>
        <tissue evidence="5">Young leaf</tissue>
    </source>
</reference>
<dbReference type="SUPFAM" id="SSF52058">
    <property type="entry name" value="L domain-like"/>
    <property type="match status" value="1"/>
</dbReference>
<dbReference type="Proteomes" id="UP000290289">
    <property type="component" value="Chromosome 2"/>
</dbReference>
<keyword evidence="6" id="KW-1185">Reference proteome</keyword>
<name>A0A498KLK0_MALDO</name>
<dbReference type="PROSITE" id="PS51450">
    <property type="entry name" value="LRR"/>
    <property type="match status" value="1"/>
</dbReference>
<feature type="region of interest" description="Disordered" evidence="3">
    <location>
        <begin position="665"/>
        <end position="780"/>
    </location>
</feature>
<protein>
    <recommendedName>
        <fullName evidence="4">TIR domain-containing protein</fullName>
    </recommendedName>
</protein>
<evidence type="ECO:0000256" key="2">
    <source>
        <dbReference type="ARBA" id="ARBA00023027"/>
    </source>
</evidence>
<dbReference type="PROSITE" id="PS50104">
    <property type="entry name" value="TIR"/>
    <property type="match status" value="1"/>
</dbReference>
<dbReference type="PANTHER" id="PTHR11017">
    <property type="entry name" value="LEUCINE-RICH REPEAT-CONTAINING PROTEIN"/>
    <property type="match status" value="1"/>
</dbReference>
<dbReference type="InterPro" id="IPR035897">
    <property type="entry name" value="Toll_tir_struct_dom_sf"/>
</dbReference>
<dbReference type="FunFam" id="3.40.50.10140:FF:000007">
    <property type="entry name" value="Disease resistance protein (TIR-NBS-LRR class)"/>
    <property type="match status" value="1"/>
</dbReference>
<dbReference type="InterPro" id="IPR058546">
    <property type="entry name" value="RPS4B/Roq1-like_LRR"/>
</dbReference>
<keyword evidence="2" id="KW-0520">NAD</keyword>
<dbReference type="InterPro" id="IPR000157">
    <property type="entry name" value="TIR_dom"/>
</dbReference>
<evidence type="ECO:0000259" key="4">
    <source>
        <dbReference type="PROSITE" id="PS50104"/>
    </source>
</evidence>
<evidence type="ECO:0000256" key="3">
    <source>
        <dbReference type="SAM" id="MobiDB-lite"/>
    </source>
</evidence>
<gene>
    <name evidence="5" type="ORF">DVH24_018255</name>
</gene>